<dbReference type="RefSeq" id="WP_128554924.1">
    <property type="nucleotide sequence ID" value="NZ_QUAK01000027.1"/>
</dbReference>
<evidence type="ECO:0000256" key="1">
    <source>
        <dbReference type="SAM" id="MobiDB-lite"/>
    </source>
</evidence>
<sequence>MRVISAAATAALTTVAAVSFAVPSAFADEQPSFSATPNPAKPGDSVVLSVSGGCQAESATASSAVFEQVVPLSTGSAGIYTGTAKIRSGASAGAHPVQVDCAGSVSSYSISITGSGTTSPTPSPVSPAPSRGVQGGLGGSSDDLPVAPIALGTGLIAALWGTVWFRSRRPGRR</sequence>
<dbReference type="EMBL" id="QUAK01000027">
    <property type="protein sequence ID" value="RFU87580.1"/>
    <property type="molecule type" value="Genomic_DNA"/>
</dbReference>
<evidence type="ECO:0008006" key="6">
    <source>
        <dbReference type="Google" id="ProtNLM"/>
    </source>
</evidence>
<evidence type="ECO:0000256" key="2">
    <source>
        <dbReference type="SAM" id="Phobius"/>
    </source>
</evidence>
<evidence type="ECO:0000313" key="5">
    <source>
        <dbReference type="Proteomes" id="UP000263094"/>
    </source>
</evidence>
<gene>
    <name evidence="4" type="ORF">DY218_06400</name>
</gene>
<dbReference type="AlphaFoldDB" id="A0A372MAG2"/>
<keyword evidence="5" id="KW-1185">Reference proteome</keyword>
<proteinExistence type="predicted"/>
<feature type="signal peptide" evidence="3">
    <location>
        <begin position="1"/>
        <end position="27"/>
    </location>
</feature>
<evidence type="ECO:0000313" key="4">
    <source>
        <dbReference type="EMBL" id="RFU87580.1"/>
    </source>
</evidence>
<reference evidence="4 5" key="1">
    <citation type="submission" date="2018-08" db="EMBL/GenBank/DDBJ databases">
        <title>Isolation, diversity and antifungal activity of Actinobacteria from wheat.</title>
        <authorList>
            <person name="Han C."/>
        </authorList>
    </citation>
    <scope>NUCLEOTIDE SEQUENCE [LARGE SCALE GENOMIC DNA]</scope>
    <source>
        <strain evidence="4 5">NEAU-YY421</strain>
    </source>
</reference>
<feature type="transmembrane region" description="Helical" evidence="2">
    <location>
        <begin position="146"/>
        <end position="165"/>
    </location>
</feature>
<organism evidence="4 5">
    <name type="scientific">Streptomyces triticagri</name>
    <dbReference type="NCBI Taxonomy" id="2293568"/>
    <lineage>
        <taxon>Bacteria</taxon>
        <taxon>Bacillati</taxon>
        <taxon>Actinomycetota</taxon>
        <taxon>Actinomycetes</taxon>
        <taxon>Kitasatosporales</taxon>
        <taxon>Streptomycetaceae</taxon>
        <taxon>Streptomyces</taxon>
    </lineage>
</organism>
<keyword evidence="2" id="KW-0472">Membrane</keyword>
<keyword evidence="3" id="KW-0732">Signal</keyword>
<protein>
    <recommendedName>
        <fullName evidence="6">Sortase</fullName>
    </recommendedName>
</protein>
<feature type="region of interest" description="Disordered" evidence="1">
    <location>
        <begin position="113"/>
        <end position="139"/>
    </location>
</feature>
<feature type="chain" id="PRO_5016672218" description="Sortase" evidence="3">
    <location>
        <begin position="28"/>
        <end position="173"/>
    </location>
</feature>
<comment type="caution">
    <text evidence="4">The sequence shown here is derived from an EMBL/GenBank/DDBJ whole genome shotgun (WGS) entry which is preliminary data.</text>
</comment>
<keyword evidence="2" id="KW-0812">Transmembrane</keyword>
<accession>A0A372MAG2</accession>
<dbReference type="OrthoDB" id="4331593at2"/>
<keyword evidence="2" id="KW-1133">Transmembrane helix</keyword>
<dbReference type="Proteomes" id="UP000263094">
    <property type="component" value="Unassembled WGS sequence"/>
</dbReference>
<name>A0A372MAG2_9ACTN</name>
<evidence type="ECO:0000256" key="3">
    <source>
        <dbReference type="SAM" id="SignalP"/>
    </source>
</evidence>